<evidence type="ECO:0000313" key="2">
    <source>
        <dbReference type="EMBL" id="NEE13958.1"/>
    </source>
</evidence>
<name>A0A6G3X836_9ACTN</name>
<feature type="compositionally biased region" description="Low complexity" evidence="1">
    <location>
        <begin position="49"/>
        <end position="63"/>
    </location>
</feature>
<sequence length="91" mass="8622">SRPVTLPTAPDGEGHLRVTRAETGSAAPGHGTGAPLSAHTPNHGGPGHGAPASPFPASAGSTAPPGPYGGSGAVGSTPDESSWPEQAEAGP</sequence>
<comment type="caution">
    <text evidence="2">The sequence shown here is derived from an EMBL/GenBank/DDBJ whole genome shotgun (WGS) entry which is preliminary data.</text>
</comment>
<evidence type="ECO:0000256" key="1">
    <source>
        <dbReference type="SAM" id="MobiDB-lite"/>
    </source>
</evidence>
<gene>
    <name evidence="2" type="ORF">G3M58_46815</name>
</gene>
<reference evidence="2" key="1">
    <citation type="submission" date="2020-01" db="EMBL/GenBank/DDBJ databases">
        <title>Insect and environment-associated Actinomycetes.</title>
        <authorList>
            <person name="Currrie C."/>
            <person name="Chevrette M."/>
            <person name="Carlson C."/>
            <person name="Stubbendieck R."/>
            <person name="Wendt-Pienkowski E."/>
        </authorList>
    </citation>
    <scope>NUCLEOTIDE SEQUENCE</scope>
    <source>
        <strain evidence="2">SID7499</strain>
    </source>
</reference>
<proteinExistence type="predicted"/>
<feature type="non-terminal residue" evidence="2">
    <location>
        <position position="1"/>
    </location>
</feature>
<feature type="non-terminal residue" evidence="2">
    <location>
        <position position="91"/>
    </location>
</feature>
<organism evidence="2">
    <name type="scientific">Streptomyces sp. SID7499</name>
    <dbReference type="NCBI Taxonomy" id="2706086"/>
    <lineage>
        <taxon>Bacteria</taxon>
        <taxon>Bacillati</taxon>
        <taxon>Actinomycetota</taxon>
        <taxon>Actinomycetes</taxon>
        <taxon>Kitasatosporales</taxon>
        <taxon>Streptomycetaceae</taxon>
        <taxon>Streptomyces</taxon>
    </lineage>
</organism>
<dbReference type="EMBL" id="JAAGMN010004946">
    <property type="protein sequence ID" value="NEE13958.1"/>
    <property type="molecule type" value="Genomic_DNA"/>
</dbReference>
<dbReference type="AlphaFoldDB" id="A0A6G3X836"/>
<feature type="region of interest" description="Disordered" evidence="1">
    <location>
        <begin position="1"/>
        <end position="91"/>
    </location>
</feature>
<protein>
    <submittedName>
        <fullName evidence="2">Uncharacterized protein</fullName>
    </submittedName>
</protein>
<accession>A0A6G3X836</accession>